<evidence type="ECO:0000313" key="2">
    <source>
        <dbReference type="Proteomes" id="UP000187609"/>
    </source>
</evidence>
<gene>
    <name evidence="1" type="ORF">A4A49_34304</name>
</gene>
<dbReference type="EMBL" id="MJEQ01004341">
    <property type="protein sequence ID" value="OIT21432.1"/>
    <property type="molecule type" value="Genomic_DNA"/>
</dbReference>
<name>A0A1J6K8W2_NICAT</name>
<dbReference type="Proteomes" id="UP000187609">
    <property type="component" value="Unassembled WGS sequence"/>
</dbReference>
<evidence type="ECO:0000313" key="1">
    <source>
        <dbReference type="EMBL" id="OIT21432.1"/>
    </source>
</evidence>
<dbReference type="Gramene" id="OIT21432">
    <property type="protein sequence ID" value="OIT21432"/>
    <property type="gene ID" value="A4A49_34304"/>
</dbReference>
<dbReference type="OMA" id="NCIMWIL"/>
<organism evidence="1 2">
    <name type="scientific">Nicotiana attenuata</name>
    <name type="common">Coyote tobacco</name>
    <dbReference type="NCBI Taxonomy" id="49451"/>
    <lineage>
        <taxon>Eukaryota</taxon>
        <taxon>Viridiplantae</taxon>
        <taxon>Streptophyta</taxon>
        <taxon>Embryophyta</taxon>
        <taxon>Tracheophyta</taxon>
        <taxon>Spermatophyta</taxon>
        <taxon>Magnoliopsida</taxon>
        <taxon>eudicotyledons</taxon>
        <taxon>Gunneridae</taxon>
        <taxon>Pentapetalae</taxon>
        <taxon>asterids</taxon>
        <taxon>lamiids</taxon>
        <taxon>Solanales</taxon>
        <taxon>Solanaceae</taxon>
        <taxon>Nicotianoideae</taxon>
        <taxon>Nicotianeae</taxon>
        <taxon>Nicotiana</taxon>
    </lineage>
</organism>
<accession>A0A1J6K8W2</accession>
<comment type="caution">
    <text evidence="1">The sequence shown here is derived from an EMBL/GenBank/DDBJ whole genome shotgun (WGS) entry which is preliminary data.</text>
</comment>
<dbReference type="AlphaFoldDB" id="A0A1J6K8W2"/>
<protein>
    <submittedName>
        <fullName evidence="1">Uncharacterized protein</fullName>
    </submittedName>
</protein>
<proteinExistence type="predicted"/>
<keyword evidence="2" id="KW-1185">Reference proteome</keyword>
<reference evidence="1" key="1">
    <citation type="submission" date="2016-11" db="EMBL/GenBank/DDBJ databases">
        <title>The genome of Nicotiana attenuata.</title>
        <authorList>
            <person name="Xu S."/>
            <person name="Brockmoeller T."/>
            <person name="Gaquerel E."/>
            <person name="Navarro A."/>
            <person name="Kuhl H."/>
            <person name="Gase K."/>
            <person name="Ling Z."/>
            <person name="Zhou W."/>
            <person name="Kreitzer C."/>
            <person name="Stanke M."/>
            <person name="Tang H."/>
            <person name="Lyons E."/>
            <person name="Pandey P."/>
            <person name="Pandey S.P."/>
            <person name="Timmermann B."/>
            <person name="Baldwin I.T."/>
        </authorList>
    </citation>
    <scope>NUCLEOTIDE SEQUENCE [LARGE SCALE GENOMIC DNA]</scope>
    <source>
        <strain evidence="1">UT</strain>
    </source>
</reference>
<sequence length="84" mass="10144">MYGVRWAMPSNVKSLLETWQLQKMARSQLAVWRRTPLCVLWTTWLERHRVCFEGRRQHVSRIKHDMFDKSVLLLQKKCCGNLEQ</sequence>